<keyword evidence="1 3" id="KW-0547">Nucleotide-binding</keyword>
<comment type="cofactor">
    <cofactor evidence="3">
        <name>Zn(2+)</name>
        <dbReference type="ChEBI" id="CHEBI:29105"/>
    </cofactor>
    <text evidence="3">Binds 1 zinc ion per subunit.</text>
</comment>
<dbReference type="AlphaFoldDB" id="A0A1E2V699"/>
<feature type="domain" description="CP-type G" evidence="5">
    <location>
        <begin position="115"/>
        <end position="275"/>
    </location>
</feature>
<keyword evidence="3" id="KW-0699">rRNA-binding</keyword>
<feature type="binding site" evidence="3">
    <location>
        <position position="306"/>
    </location>
    <ligand>
        <name>Zn(2+)</name>
        <dbReference type="ChEBI" id="CHEBI:29105"/>
    </ligand>
</feature>
<reference evidence="6 7" key="1">
    <citation type="submission" date="2016-08" db="EMBL/GenBank/DDBJ databases">
        <authorList>
            <person name="Seilhamer J.J."/>
        </authorList>
    </citation>
    <scope>NUCLEOTIDE SEQUENCE [LARGE SCALE GENOMIC DNA]</scope>
    <source>
        <strain evidence="6 7">PH27A</strain>
    </source>
</reference>
<dbReference type="NCBIfam" id="NF008931">
    <property type="entry name" value="PRK12288.1"/>
    <property type="match status" value="1"/>
</dbReference>
<comment type="function">
    <text evidence="3">One of several proteins that assist in the late maturation steps of the functional core of the 30S ribosomal subunit. Helps release RbfA from mature subunits. May play a role in the assembly of ribosomal proteins into the subunit. Circularly permuted GTPase that catalyzes slow GTP hydrolysis, GTPase activity is stimulated by the 30S ribosomal subunit.</text>
</comment>
<dbReference type="RefSeq" id="WP_068996828.1">
    <property type="nucleotide sequence ID" value="NZ_MDTQ01000001.1"/>
</dbReference>
<feature type="domain" description="EngC GTPase" evidence="4">
    <location>
        <begin position="123"/>
        <end position="273"/>
    </location>
</feature>
<feature type="binding site" evidence="3">
    <location>
        <position position="304"/>
    </location>
    <ligand>
        <name>Zn(2+)</name>
        <dbReference type="ChEBI" id="CHEBI:29105"/>
    </ligand>
</feature>
<dbReference type="InterPro" id="IPR004881">
    <property type="entry name" value="Ribosome_biogen_GTPase_RsgA"/>
</dbReference>
<keyword evidence="3" id="KW-0378">Hydrolase</keyword>
<dbReference type="EMBL" id="MDTQ01000001">
    <property type="protein sequence ID" value="ODC02443.1"/>
    <property type="molecule type" value="Genomic_DNA"/>
</dbReference>
<dbReference type="PANTHER" id="PTHR32120">
    <property type="entry name" value="SMALL RIBOSOMAL SUBUNIT BIOGENESIS GTPASE RSGA"/>
    <property type="match status" value="1"/>
</dbReference>
<dbReference type="InterPro" id="IPR012340">
    <property type="entry name" value="NA-bd_OB-fold"/>
</dbReference>
<keyword evidence="3" id="KW-0963">Cytoplasm</keyword>
<dbReference type="PROSITE" id="PS51721">
    <property type="entry name" value="G_CP"/>
    <property type="match status" value="1"/>
</dbReference>
<dbReference type="PROSITE" id="PS50936">
    <property type="entry name" value="ENGC_GTPASE"/>
    <property type="match status" value="1"/>
</dbReference>
<dbReference type="NCBIfam" id="TIGR00157">
    <property type="entry name" value="ribosome small subunit-dependent GTPase A"/>
    <property type="match status" value="1"/>
</dbReference>
<dbReference type="InterPro" id="IPR030378">
    <property type="entry name" value="G_CP_dom"/>
</dbReference>
<keyword evidence="3" id="KW-0479">Metal-binding</keyword>
<dbReference type="InterPro" id="IPR010914">
    <property type="entry name" value="RsgA_GTPase_dom"/>
</dbReference>
<dbReference type="Gene3D" id="3.40.50.300">
    <property type="entry name" value="P-loop containing nucleotide triphosphate hydrolases"/>
    <property type="match status" value="1"/>
</dbReference>
<dbReference type="GO" id="GO:0042274">
    <property type="term" value="P:ribosomal small subunit biogenesis"/>
    <property type="evidence" value="ECO:0007669"/>
    <property type="project" value="UniProtKB-UniRule"/>
</dbReference>
<dbReference type="EC" id="3.6.1.-" evidence="3"/>
<feature type="binding site" evidence="3">
    <location>
        <begin position="162"/>
        <end position="165"/>
    </location>
    <ligand>
        <name>GTP</name>
        <dbReference type="ChEBI" id="CHEBI:37565"/>
    </ligand>
</feature>
<evidence type="ECO:0000256" key="3">
    <source>
        <dbReference type="HAMAP-Rule" id="MF_01820"/>
    </source>
</evidence>
<dbReference type="Gene3D" id="1.10.40.50">
    <property type="entry name" value="Probable gtpase engc, domain 3"/>
    <property type="match status" value="1"/>
</dbReference>
<evidence type="ECO:0000259" key="4">
    <source>
        <dbReference type="PROSITE" id="PS50936"/>
    </source>
</evidence>
<feature type="binding site" evidence="3">
    <location>
        <position position="312"/>
    </location>
    <ligand>
        <name>Zn(2+)</name>
        <dbReference type="ChEBI" id="CHEBI:29105"/>
    </ligand>
</feature>
<dbReference type="PANTHER" id="PTHR32120:SF11">
    <property type="entry name" value="SMALL RIBOSOMAL SUBUNIT BIOGENESIS GTPASE RSGA 1, MITOCHONDRIAL-RELATED"/>
    <property type="match status" value="1"/>
</dbReference>
<name>A0A1E2V699_9GAMM</name>
<keyword evidence="3" id="KW-0694">RNA-binding</keyword>
<dbReference type="CDD" id="cd01854">
    <property type="entry name" value="YjeQ_EngC"/>
    <property type="match status" value="1"/>
</dbReference>
<evidence type="ECO:0000259" key="5">
    <source>
        <dbReference type="PROSITE" id="PS51721"/>
    </source>
</evidence>
<evidence type="ECO:0000256" key="2">
    <source>
        <dbReference type="ARBA" id="ARBA00023134"/>
    </source>
</evidence>
<feature type="binding site" evidence="3">
    <location>
        <position position="299"/>
    </location>
    <ligand>
        <name>Zn(2+)</name>
        <dbReference type="ChEBI" id="CHEBI:29105"/>
    </ligand>
</feature>
<dbReference type="InterPro" id="IPR027417">
    <property type="entry name" value="P-loop_NTPase"/>
</dbReference>
<keyword evidence="2 3" id="KW-0342">GTP-binding</keyword>
<keyword evidence="3" id="KW-0690">Ribosome biogenesis</keyword>
<keyword evidence="3" id="KW-0862">Zinc</keyword>
<dbReference type="GO" id="GO:0019843">
    <property type="term" value="F:rRNA binding"/>
    <property type="evidence" value="ECO:0007669"/>
    <property type="project" value="UniProtKB-KW"/>
</dbReference>
<protein>
    <recommendedName>
        <fullName evidence="3">Small ribosomal subunit biogenesis GTPase RsgA</fullName>
        <ecNumber evidence="3">3.6.1.-</ecNumber>
    </recommendedName>
</protein>
<sequence length="337" mass="37480">MAKRKLSRQQRWRIEKVQQEKVDRAAKRARKADDALVHDALGEPRNGRVMAHFGQQVEIEAVDGEDCGLVQRCHVRANVTSLVTGDAVIWRQGPELGVVESCLPRHSLLARPNMQGQMKPVAANVDHLLLVIAPEPEPFANLIDRYLVAAEATGIEPVLVLNKVDLLQMPEKRERLEALLSIYQRIGYQTLQASTQLEQGLDHLKSLLKDRISVFVGQSGVGKSSLINALLPGVDLRVGALSEDTRKGRHTTTTARLFHFPDGGDLIDSPGIREFSLENLSPEIVAQGFREFHDYLGSCRFRDCRHQGDLGCALAEAVTRGDIHPERFASFLRIINA</sequence>
<comment type="subunit">
    <text evidence="3">Monomer. Associates with 30S ribosomal subunit, binds 16S rRNA.</text>
</comment>
<dbReference type="GO" id="GO:0005737">
    <property type="term" value="C:cytoplasm"/>
    <property type="evidence" value="ECO:0007669"/>
    <property type="project" value="UniProtKB-SubCell"/>
</dbReference>
<evidence type="ECO:0000313" key="6">
    <source>
        <dbReference type="EMBL" id="ODC02443.1"/>
    </source>
</evidence>
<accession>A0A1E2V699</accession>
<comment type="caution">
    <text evidence="6">The sequence shown here is derived from an EMBL/GenBank/DDBJ whole genome shotgun (WGS) entry which is preliminary data.</text>
</comment>
<comment type="subcellular location">
    <subcellularLocation>
        <location evidence="3">Cytoplasm</location>
    </subcellularLocation>
</comment>
<dbReference type="GO" id="GO:0005525">
    <property type="term" value="F:GTP binding"/>
    <property type="evidence" value="ECO:0007669"/>
    <property type="project" value="UniProtKB-UniRule"/>
</dbReference>
<comment type="similarity">
    <text evidence="3">Belongs to the TRAFAC class YlqF/YawG GTPase family. RsgA subfamily.</text>
</comment>
<dbReference type="STRING" id="197479.BFW38_01675"/>
<organism evidence="6 7">
    <name type="scientific">Terasakiispira papahanaumokuakeensis</name>
    <dbReference type="NCBI Taxonomy" id="197479"/>
    <lineage>
        <taxon>Bacteria</taxon>
        <taxon>Pseudomonadati</taxon>
        <taxon>Pseudomonadota</taxon>
        <taxon>Gammaproteobacteria</taxon>
        <taxon>Oceanospirillales</taxon>
        <taxon>Terasakiispira</taxon>
    </lineage>
</organism>
<dbReference type="GO" id="GO:0046872">
    <property type="term" value="F:metal ion binding"/>
    <property type="evidence" value="ECO:0007669"/>
    <property type="project" value="UniProtKB-KW"/>
</dbReference>
<dbReference type="Proteomes" id="UP000094291">
    <property type="component" value="Unassembled WGS sequence"/>
</dbReference>
<dbReference type="OrthoDB" id="9809485at2"/>
<proteinExistence type="inferred from homology"/>
<dbReference type="GO" id="GO:0003924">
    <property type="term" value="F:GTPase activity"/>
    <property type="evidence" value="ECO:0007669"/>
    <property type="project" value="UniProtKB-UniRule"/>
</dbReference>
<gene>
    <name evidence="3" type="primary">rsgA</name>
    <name evidence="6" type="ORF">BFW38_01675</name>
</gene>
<dbReference type="SUPFAM" id="SSF52540">
    <property type="entry name" value="P-loop containing nucleoside triphosphate hydrolases"/>
    <property type="match status" value="1"/>
</dbReference>
<feature type="binding site" evidence="3">
    <location>
        <begin position="217"/>
        <end position="225"/>
    </location>
    <ligand>
        <name>GTP</name>
        <dbReference type="ChEBI" id="CHEBI:37565"/>
    </ligand>
</feature>
<evidence type="ECO:0000313" key="7">
    <source>
        <dbReference type="Proteomes" id="UP000094291"/>
    </source>
</evidence>
<dbReference type="Gene3D" id="2.40.50.140">
    <property type="entry name" value="Nucleic acid-binding proteins"/>
    <property type="match status" value="1"/>
</dbReference>
<dbReference type="Pfam" id="PF03193">
    <property type="entry name" value="RsgA_GTPase"/>
    <property type="match status" value="1"/>
</dbReference>
<dbReference type="HAMAP" id="MF_01820">
    <property type="entry name" value="GTPase_RsgA"/>
    <property type="match status" value="1"/>
</dbReference>
<evidence type="ECO:0000256" key="1">
    <source>
        <dbReference type="ARBA" id="ARBA00022741"/>
    </source>
</evidence>
<keyword evidence="7" id="KW-1185">Reference proteome</keyword>